<feature type="region of interest" description="Disordered" evidence="1">
    <location>
        <begin position="40"/>
        <end position="128"/>
    </location>
</feature>
<protein>
    <submittedName>
        <fullName evidence="2">Uncharacterized protein</fullName>
    </submittedName>
</protein>
<feature type="compositionally biased region" description="Basic and acidic residues" evidence="1">
    <location>
        <begin position="67"/>
        <end position="77"/>
    </location>
</feature>
<feature type="non-terminal residue" evidence="2">
    <location>
        <position position="128"/>
    </location>
</feature>
<feature type="compositionally biased region" description="Polar residues" evidence="1">
    <location>
        <begin position="82"/>
        <end position="94"/>
    </location>
</feature>
<organism evidence="2 3">
    <name type="scientific">Claviceps pusilla</name>
    <dbReference type="NCBI Taxonomy" id="123648"/>
    <lineage>
        <taxon>Eukaryota</taxon>
        <taxon>Fungi</taxon>
        <taxon>Dikarya</taxon>
        <taxon>Ascomycota</taxon>
        <taxon>Pezizomycotina</taxon>
        <taxon>Sordariomycetes</taxon>
        <taxon>Hypocreomycetidae</taxon>
        <taxon>Hypocreales</taxon>
        <taxon>Clavicipitaceae</taxon>
        <taxon>Claviceps</taxon>
    </lineage>
</organism>
<accession>A0A9P7N7E7</accession>
<name>A0A9P7N7E7_9HYPO</name>
<reference evidence="2" key="1">
    <citation type="journal article" date="2020" name="bioRxiv">
        <title>Whole genome comparisons of ergot fungi reveals the divergence and evolution of species within the genus Claviceps are the result of varying mechanisms driving genome evolution and host range expansion.</title>
        <authorList>
            <person name="Wyka S.A."/>
            <person name="Mondo S.J."/>
            <person name="Liu M."/>
            <person name="Dettman J."/>
            <person name="Nalam V."/>
            <person name="Broders K.D."/>
        </authorList>
    </citation>
    <scope>NUCLEOTIDE SEQUENCE</scope>
    <source>
        <strain evidence="2">CCC 602</strain>
    </source>
</reference>
<sequence length="128" mass="13509">MFQRDLPSAPADWRLGTIIPEATNSRLDSTLETPLPTLTIAQGSNSPDSRAAATATATAAAAGHRVTVHDSTDHDSTIPHASATSQKGNSSTELVISDETKWDCRAGQVPTLPSSKSGRWGAERTRLT</sequence>
<keyword evidence="3" id="KW-1185">Reference proteome</keyword>
<dbReference type="Proteomes" id="UP000748025">
    <property type="component" value="Unassembled WGS sequence"/>
</dbReference>
<comment type="caution">
    <text evidence="2">The sequence shown here is derived from an EMBL/GenBank/DDBJ whole genome shotgun (WGS) entry which is preliminary data.</text>
</comment>
<evidence type="ECO:0000313" key="2">
    <source>
        <dbReference type="EMBL" id="KAG5997986.1"/>
    </source>
</evidence>
<gene>
    <name evidence="2" type="ORF">E4U43_002541</name>
</gene>
<feature type="compositionally biased region" description="Low complexity" evidence="1">
    <location>
        <begin position="51"/>
        <end position="62"/>
    </location>
</feature>
<dbReference type="AlphaFoldDB" id="A0A9P7N7E7"/>
<proteinExistence type="predicted"/>
<evidence type="ECO:0000313" key="3">
    <source>
        <dbReference type="Proteomes" id="UP000748025"/>
    </source>
</evidence>
<evidence type="ECO:0000256" key="1">
    <source>
        <dbReference type="SAM" id="MobiDB-lite"/>
    </source>
</evidence>
<dbReference type="EMBL" id="SRPW01001901">
    <property type="protein sequence ID" value="KAG5997986.1"/>
    <property type="molecule type" value="Genomic_DNA"/>
</dbReference>